<feature type="domain" description="CBS" evidence="10">
    <location>
        <begin position="206"/>
        <end position="265"/>
    </location>
</feature>
<evidence type="ECO:0000256" key="1">
    <source>
        <dbReference type="ARBA" id="ARBA00004141"/>
    </source>
</evidence>
<dbReference type="InterPro" id="IPR044751">
    <property type="entry name" value="Ion_transp-like_CBS"/>
</dbReference>
<evidence type="ECO:0000259" key="10">
    <source>
        <dbReference type="PROSITE" id="PS51371"/>
    </source>
</evidence>
<dbReference type="RefSeq" id="WP_318621439.1">
    <property type="nucleotide sequence ID" value="NZ_CP137642.1"/>
</dbReference>
<keyword evidence="5 8" id="KW-0129">CBS domain</keyword>
<dbReference type="SUPFAM" id="SSF54631">
    <property type="entry name" value="CBS-domain pair"/>
    <property type="match status" value="1"/>
</dbReference>
<keyword evidence="7" id="KW-0028">Amino-acid biosynthesis</keyword>
<dbReference type="EMBL" id="CP137642">
    <property type="protein sequence ID" value="WOX57720.1"/>
    <property type="molecule type" value="Genomic_DNA"/>
</dbReference>
<proteinExistence type="predicted"/>
<dbReference type="InterPro" id="IPR000644">
    <property type="entry name" value="CBS_dom"/>
</dbReference>
<evidence type="ECO:0000313" key="13">
    <source>
        <dbReference type="Proteomes" id="UP001305652"/>
    </source>
</evidence>
<evidence type="ECO:0000256" key="3">
    <source>
        <dbReference type="ARBA" id="ARBA00022737"/>
    </source>
</evidence>
<keyword evidence="2 9" id="KW-0812">Transmembrane</keyword>
<keyword evidence="6 9" id="KW-0472">Membrane</keyword>
<accession>A0AAX4FVB8</accession>
<dbReference type="CDD" id="cd04590">
    <property type="entry name" value="CBS_pair_CorC_HlyC_assoc"/>
    <property type="match status" value="1"/>
</dbReference>
<feature type="domain" description="CNNM transmembrane" evidence="11">
    <location>
        <begin position="3"/>
        <end position="187"/>
    </location>
</feature>
<name>A0AAX4FVB8_9EURY</name>
<dbReference type="InterPro" id="IPR036318">
    <property type="entry name" value="FAD-bd_PCMH-like_sf"/>
</dbReference>
<comment type="subcellular location">
    <subcellularLocation>
        <location evidence="1">Membrane</location>
        <topology evidence="1">Multi-pass membrane protein</topology>
    </subcellularLocation>
</comment>
<dbReference type="PANTHER" id="PTHR22777:SF17">
    <property type="entry name" value="UPF0053 PROTEIN SLL0260"/>
    <property type="match status" value="1"/>
</dbReference>
<feature type="transmembrane region" description="Helical" evidence="9">
    <location>
        <begin position="93"/>
        <end position="113"/>
    </location>
</feature>
<dbReference type="Pfam" id="PF00571">
    <property type="entry name" value="CBS"/>
    <property type="match status" value="2"/>
</dbReference>
<dbReference type="PANTHER" id="PTHR22777">
    <property type="entry name" value="HEMOLYSIN-RELATED"/>
    <property type="match status" value="1"/>
</dbReference>
<dbReference type="InterPro" id="IPR016169">
    <property type="entry name" value="FAD-bd_PCMH_sub2"/>
</dbReference>
<dbReference type="SMART" id="SM01091">
    <property type="entry name" value="CorC_HlyC"/>
    <property type="match status" value="1"/>
</dbReference>
<dbReference type="FunFam" id="3.10.580.10:FF:000002">
    <property type="entry name" value="Magnesium/cobalt efflux protein CorC"/>
    <property type="match status" value="1"/>
</dbReference>
<dbReference type="KEGG" id="mrc:R6Y96_00225"/>
<dbReference type="Gene3D" id="3.10.580.10">
    <property type="entry name" value="CBS-domain"/>
    <property type="match status" value="1"/>
</dbReference>
<dbReference type="InterPro" id="IPR046342">
    <property type="entry name" value="CBS_dom_sf"/>
</dbReference>
<gene>
    <name evidence="12" type="ORF">R6Y96_00225</name>
</gene>
<dbReference type="Proteomes" id="UP001305652">
    <property type="component" value="Chromosome"/>
</dbReference>
<evidence type="ECO:0000256" key="2">
    <source>
        <dbReference type="ARBA" id="ARBA00022692"/>
    </source>
</evidence>
<evidence type="ECO:0000256" key="6">
    <source>
        <dbReference type="ARBA" id="ARBA00023136"/>
    </source>
</evidence>
<dbReference type="Pfam" id="PF01595">
    <property type="entry name" value="CNNM"/>
    <property type="match status" value="1"/>
</dbReference>
<dbReference type="SMART" id="SM00116">
    <property type="entry name" value="CBS"/>
    <property type="match status" value="2"/>
</dbReference>
<feature type="transmembrane region" description="Helical" evidence="9">
    <location>
        <begin position="6"/>
        <end position="32"/>
    </location>
</feature>
<evidence type="ECO:0000256" key="8">
    <source>
        <dbReference type="PROSITE-ProRule" id="PRU00703"/>
    </source>
</evidence>
<feature type="domain" description="CBS" evidence="10">
    <location>
        <begin position="271"/>
        <end position="328"/>
    </location>
</feature>
<evidence type="ECO:0000259" key="11">
    <source>
        <dbReference type="PROSITE" id="PS51846"/>
    </source>
</evidence>
<dbReference type="GO" id="GO:0050660">
    <property type="term" value="F:flavin adenine dinucleotide binding"/>
    <property type="evidence" value="ECO:0007669"/>
    <property type="project" value="InterPro"/>
</dbReference>
<dbReference type="Gene3D" id="3.30.465.10">
    <property type="match status" value="1"/>
</dbReference>
<keyword evidence="13" id="KW-1185">Reference proteome</keyword>
<evidence type="ECO:0000256" key="5">
    <source>
        <dbReference type="ARBA" id="ARBA00023122"/>
    </source>
</evidence>
<dbReference type="AlphaFoldDB" id="A0AAX4FVB8"/>
<dbReference type="PROSITE" id="PS51846">
    <property type="entry name" value="CNNM"/>
    <property type="match status" value="1"/>
</dbReference>
<reference evidence="12 13" key="1">
    <citation type="submission" date="2023-10" db="EMBL/GenBank/DDBJ databases">
        <title>The complete genome sequence of Methanoculleus receptaculi DSM 18860.</title>
        <authorList>
            <person name="Lai S.-J."/>
            <person name="You Y.-T."/>
            <person name="Chen S.-C."/>
        </authorList>
    </citation>
    <scope>NUCLEOTIDE SEQUENCE [LARGE SCALE GENOMIC DNA]</scope>
    <source>
        <strain evidence="12 13">DSM 18860</strain>
    </source>
</reference>
<organism evidence="12 13">
    <name type="scientific">Methanoculleus receptaculi</name>
    <dbReference type="NCBI Taxonomy" id="394967"/>
    <lineage>
        <taxon>Archaea</taxon>
        <taxon>Methanobacteriati</taxon>
        <taxon>Methanobacteriota</taxon>
        <taxon>Stenosarchaea group</taxon>
        <taxon>Methanomicrobia</taxon>
        <taxon>Methanomicrobiales</taxon>
        <taxon>Methanomicrobiaceae</taxon>
        <taxon>Methanoculleus</taxon>
    </lineage>
</organism>
<dbReference type="GO" id="GO:0009086">
    <property type="term" value="P:methionine biosynthetic process"/>
    <property type="evidence" value="ECO:0007669"/>
    <property type="project" value="UniProtKB-KW"/>
</dbReference>
<evidence type="ECO:0000256" key="9">
    <source>
        <dbReference type="SAM" id="Phobius"/>
    </source>
</evidence>
<dbReference type="SUPFAM" id="SSF56176">
    <property type="entry name" value="FAD-binding/transporter-associated domain-like"/>
    <property type="match status" value="1"/>
</dbReference>
<evidence type="ECO:0000256" key="4">
    <source>
        <dbReference type="ARBA" id="ARBA00022989"/>
    </source>
</evidence>
<sequence>MVVIDLLAVEIVLFIVCLLLSGFFSSSEVALISITRAKVRALLNQGRKGAEALDKLKRSTDSLLITILIGNNVVNVAAASLATAIAIGLYGDLGIGIATGVTVILMLIFGEIGPKMYASRHTEKLALAVARPILFLSRLISPILWVSERIQRHLSSSTSTTEPVVTEEEIKEWIDVGEEEGTIEEEERDMLYSVLRFGDTTVREVMTPRVDVVMIEDTATIENALSIFNETGFSRLPVYHGHIDNVVGLLNVKDVFSAVFRQQAGATIRDLMYEPYFVPESKKIDDLLKELQMKKQHMAVVLDEYGSFAGIVTVEDMLEELVGEIMDEFDEEEPEIQQIEEGVYLVDARAWVEHINEDLNLNLPLMDTYESIGGLVIERLGHIPRRGEVVRIEESSVTLVVMQMRGRRIVKVKLIIEPRAVREGGGEEPKG</sequence>
<keyword evidence="4 9" id="KW-1133">Transmembrane helix</keyword>
<protein>
    <submittedName>
        <fullName evidence="12">Hemolysin family protein</fullName>
    </submittedName>
</protein>
<keyword evidence="7" id="KW-0486">Methionine biosynthesis</keyword>
<evidence type="ECO:0000313" key="12">
    <source>
        <dbReference type="EMBL" id="WOX57720.1"/>
    </source>
</evidence>
<feature type="transmembrane region" description="Helical" evidence="9">
    <location>
        <begin position="125"/>
        <end position="146"/>
    </location>
</feature>
<dbReference type="InterPro" id="IPR005170">
    <property type="entry name" value="Transptr-assoc_dom"/>
</dbReference>
<dbReference type="PROSITE" id="PS51371">
    <property type="entry name" value="CBS"/>
    <property type="match status" value="2"/>
</dbReference>
<dbReference type="InterPro" id="IPR002550">
    <property type="entry name" value="CNNM"/>
</dbReference>
<keyword evidence="3" id="KW-0677">Repeat</keyword>
<dbReference type="GeneID" id="85731536"/>
<feature type="transmembrane region" description="Helical" evidence="9">
    <location>
        <begin position="63"/>
        <end position="87"/>
    </location>
</feature>
<dbReference type="Pfam" id="PF03471">
    <property type="entry name" value="CorC_HlyC"/>
    <property type="match status" value="1"/>
</dbReference>
<dbReference type="GO" id="GO:0005886">
    <property type="term" value="C:plasma membrane"/>
    <property type="evidence" value="ECO:0007669"/>
    <property type="project" value="TreeGrafter"/>
</dbReference>
<evidence type="ECO:0000256" key="7">
    <source>
        <dbReference type="ARBA" id="ARBA00023167"/>
    </source>
</evidence>